<gene>
    <name evidence="2" type="ORF">Rifp1Sym_fs00020</name>
</gene>
<protein>
    <submittedName>
        <fullName evidence="2">Uncharacterized protein</fullName>
    </submittedName>
</protein>
<accession>G2DHS3</accession>
<dbReference type="EMBL" id="AFOC01000150">
    <property type="protein sequence ID" value="EGV49829.1"/>
    <property type="molecule type" value="Genomic_DNA"/>
</dbReference>
<evidence type="ECO:0000313" key="2">
    <source>
        <dbReference type="EMBL" id="EGV49829.1"/>
    </source>
</evidence>
<feature type="region of interest" description="Disordered" evidence="1">
    <location>
        <begin position="41"/>
        <end position="62"/>
    </location>
</feature>
<dbReference type="AlphaFoldDB" id="G2DHS3"/>
<proteinExistence type="predicted"/>
<dbReference type="Proteomes" id="UP000004491">
    <property type="component" value="Unassembled WGS sequence"/>
</dbReference>
<name>G2DHS3_9GAMM</name>
<organism evidence="2 3">
    <name type="scientific">endosymbiont of Riftia pachyptila</name>
    <name type="common">vent Ph05</name>
    <dbReference type="NCBI Taxonomy" id="1048808"/>
    <lineage>
        <taxon>Bacteria</taxon>
        <taxon>Pseudomonadati</taxon>
        <taxon>Pseudomonadota</taxon>
        <taxon>Gammaproteobacteria</taxon>
        <taxon>sulfur-oxidizing symbionts</taxon>
    </lineage>
</organism>
<keyword evidence="3" id="KW-1185">Reference proteome</keyword>
<sequence>MGDGSEVALLEELKQRFPIMQVAHPGAGWCRLSQYDASQRYRQQSAPSRAMKAGRLTPTPAR</sequence>
<evidence type="ECO:0000313" key="3">
    <source>
        <dbReference type="Proteomes" id="UP000004491"/>
    </source>
</evidence>
<evidence type="ECO:0000256" key="1">
    <source>
        <dbReference type="SAM" id="MobiDB-lite"/>
    </source>
</evidence>
<reference evidence="2" key="1">
    <citation type="journal article" date="2011" name="ISME J.">
        <title>The endosymbionts of the deep-sea tubeworms Riftia pachyptila and Tevnia jerichonana share an identical physiology as revealed by proteogenomic analyses.</title>
        <authorList>
            <person name="Gardebrecht A."/>
            <person name="Markert S."/>
            <person name="Felbeck H."/>
            <person name="Thuermer A."/>
            <person name="Albrecht D."/>
            <person name="Wollherr A."/>
            <person name="Kabisch J."/>
            <person name="Lehmann R."/>
            <person name="Daniel R."/>
            <person name="Liesegang H."/>
            <person name="Hecker M."/>
            <person name="Sievert S.M."/>
            <person name="Schweder T."/>
        </authorList>
    </citation>
    <scope>NUCLEOTIDE SEQUENCE [LARGE SCALE GENOMIC DNA]</scope>
</reference>
<comment type="caution">
    <text evidence="2">The sequence shown here is derived from an EMBL/GenBank/DDBJ whole genome shotgun (WGS) entry which is preliminary data.</text>
</comment>